<comment type="caution">
    <text evidence="3">The sequence shown here is derived from an EMBL/GenBank/DDBJ whole genome shotgun (WGS) entry which is preliminary data.</text>
</comment>
<keyword evidence="1" id="KW-0677">Repeat</keyword>
<dbReference type="Pfam" id="PF25023">
    <property type="entry name" value="TEN_YD-shell"/>
    <property type="match status" value="1"/>
</dbReference>
<evidence type="ECO:0000313" key="3">
    <source>
        <dbReference type="EMBL" id="PCJ40031.1"/>
    </source>
</evidence>
<name>A0A2A5C984_9GAMM</name>
<gene>
    <name evidence="3" type="ORF">COA71_12750</name>
</gene>
<dbReference type="Gene3D" id="2.180.10.10">
    <property type="entry name" value="RHS repeat-associated core"/>
    <property type="match status" value="1"/>
</dbReference>
<evidence type="ECO:0000313" key="4">
    <source>
        <dbReference type="Proteomes" id="UP000228987"/>
    </source>
</evidence>
<feature type="domain" description="Teneurin-like YD-shell" evidence="2">
    <location>
        <begin position="345"/>
        <end position="482"/>
    </location>
</feature>
<protein>
    <recommendedName>
        <fullName evidence="2">Teneurin-like YD-shell domain-containing protein</fullName>
    </recommendedName>
</protein>
<dbReference type="PANTHER" id="PTHR32305">
    <property type="match status" value="1"/>
</dbReference>
<dbReference type="InterPro" id="IPR050708">
    <property type="entry name" value="T6SS_VgrG/RHS"/>
</dbReference>
<proteinExistence type="predicted"/>
<evidence type="ECO:0000256" key="1">
    <source>
        <dbReference type="ARBA" id="ARBA00022737"/>
    </source>
</evidence>
<dbReference type="InterPro" id="IPR056823">
    <property type="entry name" value="TEN-like_YD-shell"/>
</dbReference>
<sequence length="921" mass="101458">MLKSSEPYFAGNTPRWNTPSYDVLARNVGLAAADPTLDSSVVFNDLGVTTTDAAGREREIVNNALGQTIRSYEIDDSSGGLAITQFDYSVVGNLERTSKYTLGGGSSEIAKTVATYDYDRLGRRLEMNDPDLGLIDTVYNSVSEVIQEQTPRLRAYSSSLYREMAYDKLSRLIERTDPTDDLSDVITTAYEYDDTYVSGVGIGRLTSETITDENSIVTFDRAYYYDSAIGGRMTDVATTIGAETFVTSRDYDDLGRLATVTYPVTPSYSTAFAVDYVYNPRGYLERVEDAATSEVLYQTTDVNEMGQIEENYLGDTSLTSRTYIPGTGRLVGTNAARDNSGTEDIQNLVYSYDALGNMSMRSDLLRAVSETFTYDDFNRLTSASVNNGVDAVDVTDFDYDDLGSLTHKSDITTLTSSSMSYAMTGNAGTHALTSLNDGTTTQNFSYDTNGNLLTGDAGGNSRTMTWNSYDKVASITQGAVDHAFEYGPDRARYQHTANDGSGDDVTIYVESLYTRTEYNGGAEDHKLNVYVNGSVIAIVLDDEDTGSGSVENRYLHRDHLGSITAIVDGASGTNNIEWMAYDVFGKRRDAIDWIGAAATPTEVRGYTGHEHLDDVNIIHMNGRIFDPQLGRMASPDPMLQDPMNSQNFNRYSYVMNNPLKYTDPTGYYIDAATASQVRRFSGFSWASAGNGSWDFDWNGMDWKPEVKPTVEVEIVANNEIKLSANLTKGAGANDVASDTGATTTTVFIGNDSVVGYETGGGIFRSIRTFLANTLFPDHYERSEINERNLNTLGLSDETHLSANVESGVGFERSEHHSKVFHDQGSGNEGNQRLTINSGNLAGTEIIIGSDRRIIRDQPENAASFNYGKTKPGHLVKDVIPYFLFGNSPNDSSNIFQRVFRTLESPKRIFFEDEDEDEYEYE</sequence>
<dbReference type="AlphaFoldDB" id="A0A2A5C984"/>
<dbReference type="Proteomes" id="UP000228987">
    <property type="component" value="Unassembled WGS sequence"/>
</dbReference>
<dbReference type="PANTHER" id="PTHR32305:SF15">
    <property type="entry name" value="PROTEIN RHSA-RELATED"/>
    <property type="match status" value="1"/>
</dbReference>
<dbReference type="EMBL" id="NVWI01000011">
    <property type="protein sequence ID" value="PCJ40031.1"/>
    <property type="molecule type" value="Genomic_DNA"/>
</dbReference>
<organism evidence="3 4">
    <name type="scientific">SAR86 cluster bacterium</name>
    <dbReference type="NCBI Taxonomy" id="2030880"/>
    <lineage>
        <taxon>Bacteria</taxon>
        <taxon>Pseudomonadati</taxon>
        <taxon>Pseudomonadota</taxon>
        <taxon>Gammaproteobacteria</taxon>
        <taxon>SAR86 cluster</taxon>
    </lineage>
</organism>
<reference evidence="4" key="1">
    <citation type="submission" date="2017-08" db="EMBL/GenBank/DDBJ databases">
        <title>A dynamic microbial community with high functional redundancy inhabits the cold, oxic subseafloor aquifer.</title>
        <authorList>
            <person name="Tully B.J."/>
            <person name="Wheat C.G."/>
            <person name="Glazer B.T."/>
            <person name="Huber J.A."/>
        </authorList>
    </citation>
    <scope>NUCLEOTIDE SEQUENCE [LARGE SCALE GENOMIC DNA]</scope>
</reference>
<dbReference type="InterPro" id="IPR022385">
    <property type="entry name" value="Rhs_assc_core"/>
</dbReference>
<evidence type="ECO:0000259" key="2">
    <source>
        <dbReference type="Pfam" id="PF25023"/>
    </source>
</evidence>
<dbReference type="NCBIfam" id="TIGR03696">
    <property type="entry name" value="Rhs_assc_core"/>
    <property type="match status" value="1"/>
</dbReference>
<accession>A0A2A5C984</accession>